<organism evidence="9 10">
    <name type="scientific">Halanaerobium kushneri</name>
    <dbReference type="NCBI Taxonomy" id="56779"/>
    <lineage>
        <taxon>Bacteria</taxon>
        <taxon>Bacillati</taxon>
        <taxon>Bacillota</taxon>
        <taxon>Clostridia</taxon>
        <taxon>Halanaerobiales</taxon>
        <taxon>Halanaerobiaceae</taxon>
        <taxon>Halanaerobium</taxon>
    </lineage>
</organism>
<accession>A0A1N6Z9Y9</accession>
<evidence type="ECO:0000256" key="1">
    <source>
        <dbReference type="ARBA" id="ARBA00004651"/>
    </source>
</evidence>
<dbReference type="GO" id="GO:0005886">
    <property type="term" value="C:plasma membrane"/>
    <property type="evidence" value="ECO:0007669"/>
    <property type="project" value="UniProtKB-SubCell"/>
</dbReference>
<comment type="similarity">
    <text evidence="7">Belongs to the binding-protein-dependent transport system permease family.</text>
</comment>
<dbReference type="EMBL" id="FTNC01000017">
    <property type="protein sequence ID" value="SIR23635.1"/>
    <property type="molecule type" value="Genomic_DNA"/>
</dbReference>
<evidence type="ECO:0000256" key="5">
    <source>
        <dbReference type="ARBA" id="ARBA00022989"/>
    </source>
</evidence>
<dbReference type="STRING" id="56779.SAMN05421834_11714"/>
<evidence type="ECO:0000313" key="10">
    <source>
        <dbReference type="Proteomes" id="UP000185669"/>
    </source>
</evidence>
<keyword evidence="10" id="KW-1185">Reference proteome</keyword>
<evidence type="ECO:0000256" key="2">
    <source>
        <dbReference type="ARBA" id="ARBA00022448"/>
    </source>
</evidence>
<gene>
    <name evidence="9" type="ORF">SAMN05421834_11714</name>
</gene>
<feature type="transmembrane region" description="Helical" evidence="7">
    <location>
        <begin position="204"/>
        <end position="228"/>
    </location>
</feature>
<dbReference type="RefSeq" id="WP_076545558.1">
    <property type="nucleotide sequence ID" value="NZ_FTNC01000017.1"/>
</dbReference>
<feature type="transmembrane region" description="Helical" evidence="7">
    <location>
        <begin position="12"/>
        <end position="33"/>
    </location>
</feature>
<dbReference type="CDD" id="cd06261">
    <property type="entry name" value="TM_PBP2"/>
    <property type="match status" value="1"/>
</dbReference>
<dbReference type="PANTHER" id="PTHR30193:SF37">
    <property type="entry name" value="INNER MEMBRANE ABC TRANSPORTER PERMEASE PROTEIN YCJO"/>
    <property type="match status" value="1"/>
</dbReference>
<feature type="transmembrane region" description="Helical" evidence="7">
    <location>
        <begin position="265"/>
        <end position="285"/>
    </location>
</feature>
<dbReference type="InterPro" id="IPR035906">
    <property type="entry name" value="MetI-like_sf"/>
</dbReference>
<evidence type="ECO:0000256" key="4">
    <source>
        <dbReference type="ARBA" id="ARBA00022692"/>
    </source>
</evidence>
<keyword evidence="5 7" id="KW-1133">Transmembrane helix</keyword>
<dbReference type="InterPro" id="IPR000515">
    <property type="entry name" value="MetI-like"/>
</dbReference>
<protein>
    <submittedName>
        <fullName evidence="9">Carbohydrate ABC transporter membrane protein 1, CUT1 family</fullName>
    </submittedName>
</protein>
<dbReference type="AlphaFoldDB" id="A0A1N6Z9Y9"/>
<keyword evidence="4 7" id="KW-0812">Transmembrane</keyword>
<evidence type="ECO:0000259" key="8">
    <source>
        <dbReference type="PROSITE" id="PS50928"/>
    </source>
</evidence>
<dbReference type="SUPFAM" id="SSF160964">
    <property type="entry name" value="MalF N-terminal region-like"/>
    <property type="match status" value="1"/>
</dbReference>
<dbReference type="Gene3D" id="1.10.3720.10">
    <property type="entry name" value="MetI-like"/>
    <property type="match status" value="1"/>
</dbReference>
<dbReference type="OrthoDB" id="9779462at2"/>
<dbReference type="PANTHER" id="PTHR30193">
    <property type="entry name" value="ABC TRANSPORTER PERMEASE PROTEIN"/>
    <property type="match status" value="1"/>
</dbReference>
<feature type="transmembrane region" description="Helical" evidence="7">
    <location>
        <begin position="108"/>
        <end position="130"/>
    </location>
</feature>
<proteinExistence type="inferred from homology"/>
<dbReference type="GO" id="GO:0055085">
    <property type="term" value="P:transmembrane transport"/>
    <property type="evidence" value="ECO:0007669"/>
    <property type="project" value="InterPro"/>
</dbReference>
<reference evidence="10" key="1">
    <citation type="submission" date="2017-01" db="EMBL/GenBank/DDBJ databases">
        <authorList>
            <person name="Varghese N."/>
            <person name="Submissions S."/>
        </authorList>
    </citation>
    <scope>NUCLEOTIDE SEQUENCE [LARGE SCALE GENOMIC DNA]</scope>
    <source>
        <strain evidence="10">ATCC 700103</strain>
    </source>
</reference>
<keyword evidence="2 7" id="KW-0813">Transport</keyword>
<dbReference type="SUPFAM" id="SSF161098">
    <property type="entry name" value="MetI-like"/>
    <property type="match status" value="1"/>
</dbReference>
<sequence>MLKNLFYNKKVVPWIFITPFLLFFTVFKVWPIVYSAYLSLHEMSGLNTSNFVGLQNYFEVFSDSDFLKAVWNNTKYMIGTMITLIPIPLIFAVLLDSKHCKGKNIYKAILFIPTLTSLVIAAAVFKILLYEGEAGIINTIIGLFGFSPQKWLISPYLTIPSVILIATWRWTGMNLIYFTTGLTGISQELYESASIDGANMLQRFFYITVPLLKPIIIFVATLNLIGGYKLFTEVFMLWDGGASPGKSALTMAVLLYRTAFSYFELGYASTIGFVMALIILVLSLIQLKITGFFNEEE</sequence>
<keyword evidence="6 7" id="KW-0472">Membrane</keyword>
<evidence type="ECO:0000256" key="6">
    <source>
        <dbReference type="ARBA" id="ARBA00023136"/>
    </source>
</evidence>
<comment type="subcellular location">
    <subcellularLocation>
        <location evidence="1 7">Cell membrane</location>
        <topology evidence="1 7">Multi-pass membrane protein</topology>
    </subcellularLocation>
</comment>
<evidence type="ECO:0000256" key="7">
    <source>
        <dbReference type="RuleBase" id="RU363032"/>
    </source>
</evidence>
<keyword evidence="3" id="KW-1003">Cell membrane</keyword>
<dbReference type="PROSITE" id="PS50928">
    <property type="entry name" value="ABC_TM1"/>
    <property type="match status" value="1"/>
</dbReference>
<name>A0A1N6Z9Y9_9FIRM</name>
<dbReference type="Proteomes" id="UP000185669">
    <property type="component" value="Unassembled WGS sequence"/>
</dbReference>
<feature type="transmembrane region" description="Helical" evidence="7">
    <location>
        <begin position="76"/>
        <end position="96"/>
    </location>
</feature>
<feature type="transmembrane region" description="Helical" evidence="7">
    <location>
        <begin position="150"/>
        <end position="168"/>
    </location>
</feature>
<evidence type="ECO:0000256" key="3">
    <source>
        <dbReference type="ARBA" id="ARBA00022475"/>
    </source>
</evidence>
<evidence type="ECO:0000313" key="9">
    <source>
        <dbReference type="EMBL" id="SIR23635.1"/>
    </source>
</evidence>
<feature type="domain" description="ABC transmembrane type-1" evidence="8">
    <location>
        <begin position="70"/>
        <end position="286"/>
    </location>
</feature>
<dbReference type="Pfam" id="PF00528">
    <property type="entry name" value="BPD_transp_1"/>
    <property type="match status" value="1"/>
</dbReference>
<dbReference type="InterPro" id="IPR051393">
    <property type="entry name" value="ABC_transporter_permease"/>
</dbReference>